<dbReference type="AlphaFoldDB" id="Q6II20"/>
<proteinExistence type="predicted"/>
<dbReference type="EMBL" id="BK003246">
    <property type="protein sequence ID" value="DAA03446.1"/>
    <property type="molecule type" value="Genomic_DNA"/>
</dbReference>
<evidence type="ECO:0000313" key="1">
    <source>
        <dbReference type="EMBL" id="DAA03446.1"/>
    </source>
</evidence>
<sequence>MTQDSRREDGGEVEFAVAGWTEFQVDSQGGRTPKGLKGRRTGDAVVAGGRTLKHKYFRL</sequence>
<gene>
    <name evidence="1" type="ORF">HDC19995</name>
</gene>
<accession>Q6II20</accession>
<name>Q6II20_DROME</name>
<organism evidence="1">
    <name type="scientific">Drosophila melanogaster</name>
    <name type="common">Fruit fly</name>
    <dbReference type="NCBI Taxonomy" id="7227"/>
    <lineage>
        <taxon>Eukaryota</taxon>
        <taxon>Metazoa</taxon>
        <taxon>Ecdysozoa</taxon>
        <taxon>Arthropoda</taxon>
        <taxon>Hexapoda</taxon>
        <taxon>Insecta</taxon>
        <taxon>Pterygota</taxon>
        <taxon>Neoptera</taxon>
        <taxon>Endopterygota</taxon>
        <taxon>Diptera</taxon>
        <taxon>Brachycera</taxon>
        <taxon>Muscomorpha</taxon>
        <taxon>Ephydroidea</taxon>
        <taxon>Drosophilidae</taxon>
        <taxon>Drosophila</taxon>
        <taxon>Sophophora</taxon>
    </lineage>
</organism>
<reference evidence="1" key="1">
    <citation type="journal article" date="2003" name="Genome Biol.">
        <title>An integrated gene annotation and transcriptional profiling approach towards the full gene content of the Drosophila genome.</title>
        <authorList>
            <person name="Hild M."/>
            <person name="Beckmann B."/>
            <person name="Haas S.A."/>
            <person name="Koch B."/>
            <person name="Solovyev V."/>
            <person name="Busold C."/>
            <person name="Fellenberg K."/>
            <person name="Boutros M."/>
            <person name="Vingron M."/>
            <person name="Sauer F."/>
            <person name="Hoheisel J.D."/>
            <person name="Paro R."/>
        </authorList>
    </citation>
    <scope>NUCLEOTIDE SEQUENCE</scope>
</reference>
<protein>
    <submittedName>
        <fullName evidence="1">HDC19995</fullName>
    </submittedName>
</protein>